<gene>
    <name evidence="2" type="ORF">OH806_11205</name>
</gene>
<dbReference type="RefSeq" id="WP_264743771.1">
    <property type="nucleotide sequence ID" value="NZ_JAPDHV010000004.1"/>
</dbReference>
<name>A0ABT3HPW5_9FLAO</name>
<keyword evidence="1" id="KW-0732">Signal</keyword>
<evidence type="ECO:0008006" key="4">
    <source>
        <dbReference type="Google" id="ProtNLM"/>
    </source>
</evidence>
<keyword evidence="3" id="KW-1185">Reference proteome</keyword>
<comment type="caution">
    <text evidence="2">The sequence shown here is derived from an EMBL/GenBank/DDBJ whole genome shotgun (WGS) entry which is preliminary data.</text>
</comment>
<dbReference type="InterPro" id="IPR036179">
    <property type="entry name" value="Ig-like_dom_sf"/>
</dbReference>
<evidence type="ECO:0000313" key="3">
    <source>
        <dbReference type="Proteomes" id="UP001163719"/>
    </source>
</evidence>
<accession>A0ABT3HPW5</accession>
<sequence>MKSNYSTKILITLIINLFFTSLLAQPGTVCSLTVDANTTTGLITYDGDTSNNDYSAKDLSPNRLKNYYTVEQIKINNTTTTGFWYNSNSSATSPSGGYNGISNFLTDASTIYQVPIINGSYSTDRALTARVTVNNNGPGILVNGFKIGYLRTTFTSDQASLQFWCYIQIKDVSTGVSTTVGPSTSITSKNTYITSTQTYIMKPGQTYEIRFIVTSTTSGVNYVYADNPSFYGVPVPILNSTSYSVCNTTTDVTSLNSLLKSTAAPSGFSSELHWFKDNSTTRYTGNLTTGKYTPYYYSGSCYYPAEKDSNGNTIGANVTVTTPPTITTQPTTKTTCEGTNTSFTSTITGATSYQWQVSTDGINYSNISNTGVYSGATTITLNITSPTVAMNGYRYRIIATNNSCPTTSSAAILTVNSKPTASNPSNTTVCEGANTTIASTVTGADTYQWQLSTDGGNTFANISNGGVYSNATTATLTITGVLYTMSNYRYRLVANNTANTCGTTTTSAATLTVNPKPKYASYPPSNVTVCEGQTTTITANVNFANGYKWYMSTDNGTSWGPITESTTHSGTTTNTLTIANTTISMDGYRYFVISTNSCGNSNSTASILKVNPNTEISTQPTSSETVNVGVTPSTLSVNATGTNLSYQWYKNTVNATSGATLITGATTSSYTPQTSLTPTTDYYFVIISGTCGNKTSNIVSKTFITKVCTEPGNTSGNALTSNVGISSRQFSSSENWPTSQPNGHIVLDSPTKGFVISHLTTQQINSLIPVKGMMVYDTDEKCIKLYRGLSPANDPARKEWVCIQKGCNSN</sequence>
<dbReference type="EMBL" id="JAPDHV010000004">
    <property type="protein sequence ID" value="MCW3161831.1"/>
    <property type="molecule type" value="Genomic_DNA"/>
</dbReference>
<proteinExistence type="predicted"/>
<feature type="chain" id="PRO_5047176051" description="Ig-like domain-containing protein" evidence="1">
    <location>
        <begin position="25"/>
        <end position="810"/>
    </location>
</feature>
<evidence type="ECO:0000256" key="1">
    <source>
        <dbReference type="SAM" id="SignalP"/>
    </source>
</evidence>
<dbReference type="Gene3D" id="2.60.40.10">
    <property type="entry name" value="Immunoglobulins"/>
    <property type="match status" value="3"/>
</dbReference>
<evidence type="ECO:0000313" key="2">
    <source>
        <dbReference type="EMBL" id="MCW3161831.1"/>
    </source>
</evidence>
<reference evidence="2" key="1">
    <citation type="submission" date="2022-10" db="EMBL/GenBank/DDBJ databases">
        <title>Chryseobacterium babae sp. nov. isolated from the gut of the beetle Oryctes rhinoceros, and Chryseobacterium kimseyorum sp. nov., isolated from a stick insect rearing cage.</title>
        <authorList>
            <person name="Shelomi M."/>
            <person name="Han C.-J."/>
            <person name="Chen W.-M."/>
            <person name="Chen H.-K."/>
            <person name="Liaw S.-J."/>
            <person name="Muhle E."/>
            <person name="Clermont D."/>
        </authorList>
    </citation>
    <scope>NUCLEOTIDE SEQUENCE</scope>
    <source>
        <strain evidence="2">WLa1L2M3</strain>
    </source>
</reference>
<feature type="signal peptide" evidence="1">
    <location>
        <begin position="1"/>
        <end position="24"/>
    </location>
</feature>
<dbReference type="Gene3D" id="2.60.40.2700">
    <property type="match status" value="1"/>
</dbReference>
<protein>
    <recommendedName>
        <fullName evidence="4">Ig-like domain-containing protein</fullName>
    </recommendedName>
</protein>
<dbReference type="InterPro" id="IPR013783">
    <property type="entry name" value="Ig-like_fold"/>
</dbReference>
<organism evidence="2 3">
    <name type="scientific">Chryseobacterium oryctis</name>
    <dbReference type="NCBI Taxonomy" id="2952618"/>
    <lineage>
        <taxon>Bacteria</taxon>
        <taxon>Pseudomonadati</taxon>
        <taxon>Bacteroidota</taxon>
        <taxon>Flavobacteriia</taxon>
        <taxon>Flavobacteriales</taxon>
        <taxon>Weeksellaceae</taxon>
        <taxon>Chryseobacterium group</taxon>
        <taxon>Chryseobacterium</taxon>
    </lineage>
</organism>
<dbReference type="Proteomes" id="UP001163719">
    <property type="component" value="Unassembled WGS sequence"/>
</dbReference>
<dbReference type="SUPFAM" id="SSF48726">
    <property type="entry name" value="Immunoglobulin"/>
    <property type="match status" value="2"/>
</dbReference>